<comment type="caution">
    <text evidence="5">The sequence shown here is derived from an EMBL/GenBank/DDBJ whole genome shotgun (WGS) entry which is preliminary data.</text>
</comment>
<dbReference type="Gene3D" id="2.30.30.40">
    <property type="entry name" value="SH3 Domains"/>
    <property type="match status" value="1"/>
</dbReference>
<sequence length="386" mass="43894">MMKKIISRSLVTGFLLTIFFFVPTIIANAEESGQLFEVDITLLNMRTDPSHESQIIGQLEDGDRLRVFEEENGWVKTFFDGKPVWVAASYLIFIEEKPKNEESPPEENTNEDDTNSSKNTDNEDGNNNENNNNESENEDNEKEETDTSSEQKSMEDYFRISDFIGSKPLFADTPDEQTDDQPDEQFKTMEPKEEKISKNAIEITDELLQDYHIVIDPGHGGNDSGATSKGLLEKTLTLATAEKVAEHLEHAGANVQLTREEDKYISLDERIYTSNSQDTDAYISLHFDSYNDTSVNGVNTYYYHENTSLDLAKVIHSKLIKSTDMNDRGIRKTGFLVLRENDNPAVLLELGFMTNPENLEIIQTENYQNKVAEAITDGLIEYFDEE</sequence>
<dbReference type="EC" id="3.5.1.28" evidence="5"/>
<evidence type="ECO:0000259" key="4">
    <source>
        <dbReference type="PROSITE" id="PS51781"/>
    </source>
</evidence>
<dbReference type="Pfam" id="PF01520">
    <property type="entry name" value="Amidase_3"/>
    <property type="match status" value="1"/>
</dbReference>
<dbReference type="SMART" id="SM00287">
    <property type="entry name" value="SH3b"/>
    <property type="match status" value="1"/>
</dbReference>
<reference evidence="6" key="1">
    <citation type="journal article" date="2019" name="Int. J. Syst. Evol. Microbiol.">
        <title>The Global Catalogue of Microorganisms (GCM) 10K type strain sequencing project: providing services to taxonomists for standard genome sequencing and annotation.</title>
        <authorList>
            <consortium name="The Broad Institute Genomics Platform"/>
            <consortium name="The Broad Institute Genome Sequencing Center for Infectious Disease"/>
            <person name="Wu L."/>
            <person name="Ma J."/>
        </authorList>
    </citation>
    <scope>NUCLEOTIDE SEQUENCE [LARGE SCALE GENOMIC DNA]</scope>
    <source>
        <strain evidence="6">R28</strain>
    </source>
</reference>
<organism evidence="5 6">
    <name type="scientific">Ornithinibacillus salinisoli</name>
    <dbReference type="NCBI Taxonomy" id="1848459"/>
    <lineage>
        <taxon>Bacteria</taxon>
        <taxon>Bacillati</taxon>
        <taxon>Bacillota</taxon>
        <taxon>Bacilli</taxon>
        <taxon>Bacillales</taxon>
        <taxon>Bacillaceae</taxon>
        <taxon>Ornithinibacillus</taxon>
    </lineage>
</organism>
<dbReference type="SMART" id="SM00646">
    <property type="entry name" value="Ami_3"/>
    <property type="match status" value="1"/>
</dbReference>
<dbReference type="EMBL" id="JBHUHQ010000015">
    <property type="protein sequence ID" value="MFD2044756.1"/>
    <property type="molecule type" value="Genomic_DNA"/>
</dbReference>
<dbReference type="PANTHER" id="PTHR30404">
    <property type="entry name" value="N-ACETYLMURAMOYL-L-ALANINE AMIDASE"/>
    <property type="match status" value="1"/>
</dbReference>
<dbReference type="RefSeq" id="WP_377556008.1">
    <property type="nucleotide sequence ID" value="NZ_JBHUMI010000014.1"/>
</dbReference>
<keyword evidence="1 5" id="KW-0378">Hydrolase</keyword>
<dbReference type="GO" id="GO:0008745">
    <property type="term" value="F:N-acetylmuramoyl-L-alanine amidase activity"/>
    <property type="evidence" value="ECO:0007669"/>
    <property type="project" value="UniProtKB-EC"/>
</dbReference>
<protein>
    <submittedName>
        <fullName evidence="5">N-acetylmuramoyl-L-alanine amidase</fullName>
        <ecNumber evidence="5">3.5.1.28</ecNumber>
    </submittedName>
</protein>
<feature type="compositionally biased region" description="Low complexity" evidence="3">
    <location>
        <begin position="125"/>
        <end position="134"/>
    </location>
</feature>
<dbReference type="InterPro" id="IPR050695">
    <property type="entry name" value="N-acetylmuramoyl_amidase_3"/>
</dbReference>
<feature type="compositionally biased region" description="Acidic residues" evidence="3">
    <location>
        <begin position="103"/>
        <end position="114"/>
    </location>
</feature>
<dbReference type="Gene3D" id="3.40.630.40">
    <property type="entry name" value="Zn-dependent exopeptidases"/>
    <property type="match status" value="1"/>
</dbReference>
<dbReference type="Pfam" id="PF08239">
    <property type="entry name" value="SH3_3"/>
    <property type="match status" value="1"/>
</dbReference>
<dbReference type="PROSITE" id="PS51781">
    <property type="entry name" value="SH3B"/>
    <property type="match status" value="1"/>
</dbReference>
<keyword evidence="2" id="KW-0961">Cell wall biogenesis/degradation</keyword>
<dbReference type="Proteomes" id="UP001597383">
    <property type="component" value="Unassembled WGS sequence"/>
</dbReference>
<dbReference type="InterPro" id="IPR003646">
    <property type="entry name" value="SH3-like_bac-type"/>
</dbReference>
<evidence type="ECO:0000313" key="6">
    <source>
        <dbReference type="Proteomes" id="UP001597383"/>
    </source>
</evidence>
<dbReference type="CDD" id="cd02696">
    <property type="entry name" value="MurNAc-LAA"/>
    <property type="match status" value="1"/>
</dbReference>
<feature type="compositionally biased region" description="Acidic residues" evidence="3">
    <location>
        <begin position="135"/>
        <end position="147"/>
    </location>
</feature>
<dbReference type="InterPro" id="IPR002508">
    <property type="entry name" value="MurNAc-LAA_cat"/>
</dbReference>
<name>A0ABW4W147_9BACI</name>
<feature type="region of interest" description="Disordered" evidence="3">
    <location>
        <begin position="97"/>
        <end position="153"/>
    </location>
</feature>
<dbReference type="PANTHER" id="PTHR30404:SF0">
    <property type="entry name" value="N-ACETYLMURAMOYL-L-ALANINE AMIDASE AMIC"/>
    <property type="match status" value="1"/>
</dbReference>
<evidence type="ECO:0000256" key="2">
    <source>
        <dbReference type="ARBA" id="ARBA00023316"/>
    </source>
</evidence>
<accession>A0ABW4W147</accession>
<dbReference type="SUPFAM" id="SSF53187">
    <property type="entry name" value="Zn-dependent exopeptidases"/>
    <property type="match status" value="1"/>
</dbReference>
<feature type="domain" description="SH3b" evidence="4">
    <location>
        <begin position="31"/>
        <end position="95"/>
    </location>
</feature>
<keyword evidence="6" id="KW-1185">Reference proteome</keyword>
<evidence type="ECO:0000313" key="5">
    <source>
        <dbReference type="EMBL" id="MFD2044756.1"/>
    </source>
</evidence>
<evidence type="ECO:0000256" key="3">
    <source>
        <dbReference type="SAM" id="MobiDB-lite"/>
    </source>
</evidence>
<gene>
    <name evidence="5" type="ORF">ACFSJF_10800</name>
</gene>
<proteinExistence type="predicted"/>
<evidence type="ECO:0000256" key="1">
    <source>
        <dbReference type="ARBA" id="ARBA00022801"/>
    </source>
</evidence>